<evidence type="ECO:0000313" key="3">
    <source>
        <dbReference type="EMBL" id="KAA8493115.1"/>
    </source>
</evidence>
<dbReference type="InterPro" id="IPR002777">
    <property type="entry name" value="PFD_beta-like"/>
</dbReference>
<evidence type="ECO:0000313" key="4">
    <source>
        <dbReference type="Proteomes" id="UP000324585"/>
    </source>
</evidence>
<dbReference type="PANTHER" id="PTHR13303">
    <property type="entry name" value="PREFOLDIN SUBUNIT 2"/>
    <property type="match status" value="1"/>
</dbReference>
<keyword evidence="4" id="KW-1185">Reference proteome</keyword>
<dbReference type="GO" id="GO:0006457">
    <property type="term" value="P:protein folding"/>
    <property type="evidence" value="ECO:0007669"/>
    <property type="project" value="InterPro"/>
</dbReference>
<comment type="similarity">
    <text evidence="1">Belongs to the prefoldin subunit beta family.</text>
</comment>
<gene>
    <name evidence="3" type="ORF">FVE85_8560</name>
</gene>
<name>A0A5J4YPI1_PORPP</name>
<dbReference type="GO" id="GO:0051082">
    <property type="term" value="F:unfolded protein binding"/>
    <property type="evidence" value="ECO:0007669"/>
    <property type="project" value="InterPro"/>
</dbReference>
<sequence>MSGAEETVARTEYANTRMELQELYSKVGALEADRSEHGMVLAQLASVPRDRRCWHQVGDVLCEQDVQTVQAALQANLDRIIATIDKLVELMRTKEARVGQLVAKYGFTEKDVAAAVAAQQQQ</sequence>
<protein>
    <submittedName>
        <fullName evidence="3">Putative prefoldin subunit 2</fullName>
    </submittedName>
</protein>
<dbReference type="Pfam" id="PF01920">
    <property type="entry name" value="Prefoldin_2"/>
    <property type="match status" value="1"/>
</dbReference>
<dbReference type="InterPro" id="IPR027235">
    <property type="entry name" value="PFD2"/>
</dbReference>
<dbReference type="Gene3D" id="1.10.287.370">
    <property type="match status" value="1"/>
</dbReference>
<keyword evidence="2" id="KW-0143">Chaperone</keyword>
<evidence type="ECO:0000256" key="2">
    <source>
        <dbReference type="ARBA" id="ARBA00023186"/>
    </source>
</evidence>
<evidence type="ECO:0000256" key="1">
    <source>
        <dbReference type="ARBA" id="ARBA00008045"/>
    </source>
</evidence>
<dbReference type="GO" id="GO:0016272">
    <property type="term" value="C:prefoldin complex"/>
    <property type="evidence" value="ECO:0007669"/>
    <property type="project" value="InterPro"/>
</dbReference>
<proteinExistence type="inferred from homology"/>
<accession>A0A5J4YPI1</accession>
<comment type="caution">
    <text evidence="3">The sequence shown here is derived from an EMBL/GenBank/DDBJ whole genome shotgun (WGS) entry which is preliminary data.</text>
</comment>
<dbReference type="EMBL" id="VRMN01000007">
    <property type="protein sequence ID" value="KAA8493115.1"/>
    <property type="molecule type" value="Genomic_DNA"/>
</dbReference>
<reference evidence="4" key="1">
    <citation type="journal article" date="2019" name="Nat. Commun.">
        <title>Expansion of phycobilisome linker gene families in mesophilic red algae.</title>
        <authorList>
            <person name="Lee J."/>
            <person name="Kim D."/>
            <person name="Bhattacharya D."/>
            <person name="Yoon H.S."/>
        </authorList>
    </citation>
    <scope>NUCLEOTIDE SEQUENCE [LARGE SCALE GENOMIC DNA]</scope>
    <source>
        <strain evidence="4">CCMP 1328</strain>
    </source>
</reference>
<organism evidence="3 4">
    <name type="scientific">Porphyridium purpureum</name>
    <name type="common">Red alga</name>
    <name type="synonym">Porphyridium cruentum</name>
    <dbReference type="NCBI Taxonomy" id="35688"/>
    <lineage>
        <taxon>Eukaryota</taxon>
        <taxon>Rhodophyta</taxon>
        <taxon>Bangiophyceae</taxon>
        <taxon>Porphyridiales</taxon>
        <taxon>Porphyridiaceae</taxon>
        <taxon>Porphyridium</taxon>
    </lineage>
</organism>
<dbReference type="OMA" id="MRRCYRM"/>
<dbReference type="InterPro" id="IPR009053">
    <property type="entry name" value="Prefoldin"/>
</dbReference>
<dbReference type="Proteomes" id="UP000324585">
    <property type="component" value="Unassembled WGS sequence"/>
</dbReference>
<dbReference type="SUPFAM" id="SSF46579">
    <property type="entry name" value="Prefoldin"/>
    <property type="match status" value="1"/>
</dbReference>
<dbReference type="OrthoDB" id="4636at2759"/>
<dbReference type="AlphaFoldDB" id="A0A5J4YPI1"/>